<evidence type="ECO:0000313" key="7">
    <source>
        <dbReference type="EMBL" id="AGA89663.1"/>
    </source>
</evidence>
<protein>
    <submittedName>
        <fullName evidence="7">Arylsulfatase regulator (Fe-S oxidoreductase)</fullName>
    </submittedName>
</protein>
<dbReference type="InterPro" id="IPR023867">
    <property type="entry name" value="Sulphatase_maturase_rSAM"/>
</dbReference>
<dbReference type="eggNOG" id="COG0641">
    <property type="taxonomic scope" value="Bacteria"/>
</dbReference>
<dbReference type="SFLD" id="SFLDG01384">
    <property type="entry name" value="thioether_bond_formation_requi"/>
    <property type="match status" value="1"/>
</dbReference>
<comment type="cofactor">
    <cofactor evidence="1">
        <name>[4Fe-4S] cluster</name>
        <dbReference type="ChEBI" id="CHEBI:49883"/>
    </cofactor>
</comment>
<dbReference type="Proteomes" id="UP000010816">
    <property type="component" value="Chromosome"/>
</dbReference>
<organism evidence="7 8">
    <name type="scientific">Thioflavicoccus mobilis 8321</name>
    <dbReference type="NCBI Taxonomy" id="765912"/>
    <lineage>
        <taxon>Bacteria</taxon>
        <taxon>Pseudomonadati</taxon>
        <taxon>Pseudomonadota</taxon>
        <taxon>Gammaproteobacteria</taxon>
        <taxon>Chromatiales</taxon>
        <taxon>Chromatiaceae</taxon>
        <taxon>Thioflavicoccus</taxon>
    </lineage>
</organism>
<accession>L0GSD3</accession>
<feature type="domain" description="Radical SAM core" evidence="6">
    <location>
        <begin position="1"/>
        <end position="230"/>
    </location>
</feature>
<dbReference type="PROSITE" id="PS51918">
    <property type="entry name" value="RADICAL_SAM"/>
    <property type="match status" value="1"/>
</dbReference>
<dbReference type="GO" id="GO:0046872">
    <property type="term" value="F:metal ion binding"/>
    <property type="evidence" value="ECO:0007669"/>
    <property type="project" value="UniProtKB-KW"/>
</dbReference>
<sequence>MKFSIALTHDCNLACRYCYAGRKFRRGMSATTAARVMDFVFRQTPARHRLGILDLGFFGGEPLLQLPLMHRLVGDIQERNREHGHPLVFHVTSNGTLLNEEILAFLRQQRIELCISIDGPPKIHDRNRPFRNGRGSFDRVSANLLLAREHLQRVQVNVVYRPGTLPHLSDTVAFLLDAGLDPINLNADIKACWDEKSVQALHEVYWQLAEQFIARYRAGHEYALNMLDNRALISRASLCAG</sequence>
<dbReference type="SFLD" id="SFLDS00029">
    <property type="entry name" value="Radical_SAM"/>
    <property type="match status" value="1"/>
</dbReference>
<dbReference type="Gene3D" id="3.20.20.70">
    <property type="entry name" value="Aldolase class I"/>
    <property type="match status" value="1"/>
</dbReference>
<dbReference type="InterPro" id="IPR058240">
    <property type="entry name" value="rSAM_sf"/>
</dbReference>
<keyword evidence="3" id="KW-0479">Metal-binding</keyword>
<dbReference type="GO" id="GO:0051536">
    <property type="term" value="F:iron-sulfur cluster binding"/>
    <property type="evidence" value="ECO:0007669"/>
    <property type="project" value="UniProtKB-KW"/>
</dbReference>
<dbReference type="AlphaFoldDB" id="L0GSD3"/>
<name>L0GSD3_9GAMM</name>
<gene>
    <name evidence="7" type="ORF">Thimo_0827</name>
</gene>
<dbReference type="SUPFAM" id="SSF102114">
    <property type="entry name" value="Radical SAM enzymes"/>
    <property type="match status" value="1"/>
</dbReference>
<dbReference type="GO" id="GO:0016491">
    <property type="term" value="F:oxidoreductase activity"/>
    <property type="evidence" value="ECO:0007669"/>
    <property type="project" value="InterPro"/>
</dbReference>
<keyword evidence="5" id="KW-0411">Iron-sulfur</keyword>
<evidence type="ECO:0000313" key="8">
    <source>
        <dbReference type="Proteomes" id="UP000010816"/>
    </source>
</evidence>
<dbReference type="Pfam" id="PF04055">
    <property type="entry name" value="Radical_SAM"/>
    <property type="match status" value="1"/>
</dbReference>
<reference evidence="7 8" key="1">
    <citation type="submission" date="2011-09" db="EMBL/GenBank/DDBJ databases">
        <title>Complete sequence of chromosome of Thioflavicoccus mobilis 8321.</title>
        <authorList>
            <consortium name="US DOE Joint Genome Institute"/>
            <person name="Lucas S."/>
            <person name="Han J."/>
            <person name="Lapidus A."/>
            <person name="Cheng J.-F."/>
            <person name="Goodwin L."/>
            <person name="Pitluck S."/>
            <person name="Peters L."/>
            <person name="Ovchinnikova G."/>
            <person name="Lu M."/>
            <person name="Detter J.C."/>
            <person name="Han C."/>
            <person name="Tapia R."/>
            <person name="Land M."/>
            <person name="Hauser L."/>
            <person name="Kyrpides N."/>
            <person name="Ivanova N."/>
            <person name="Pagani I."/>
            <person name="Vogl K."/>
            <person name="Liu Z."/>
            <person name="Imhoff J."/>
            <person name="Thiel V."/>
            <person name="Frigaard N.-U."/>
            <person name="Bryant D."/>
            <person name="Woyke T."/>
        </authorList>
    </citation>
    <scope>NUCLEOTIDE SEQUENCE [LARGE SCALE GENOMIC DNA]</scope>
    <source>
        <strain evidence="7 8">8321</strain>
    </source>
</reference>
<keyword evidence="4" id="KW-0408">Iron</keyword>
<evidence type="ECO:0000256" key="4">
    <source>
        <dbReference type="ARBA" id="ARBA00023004"/>
    </source>
</evidence>
<dbReference type="PANTHER" id="PTHR43273:SF8">
    <property type="entry name" value="RADICAL SAM DOMAIN PROTEIN"/>
    <property type="match status" value="1"/>
</dbReference>
<dbReference type="SFLD" id="SFLDG01386">
    <property type="entry name" value="main_SPASM_domain-containing"/>
    <property type="match status" value="1"/>
</dbReference>
<keyword evidence="2" id="KW-0949">S-adenosyl-L-methionine</keyword>
<dbReference type="SFLD" id="SFLDG01067">
    <property type="entry name" value="SPASM/twitch_domain_containing"/>
    <property type="match status" value="1"/>
</dbReference>
<evidence type="ECO:0000256" key="5">
    <source>
        <dbReference type="ARBA" id="ARBA00023014"/>
    </source>
</evidence>
<dbReference type="KEGG" id="tmb:Thimo_0827"/>
<evidence type="ECO:0000259" key="6">
    <source>
        <dbReference type="PROSITE" id="PS51918"/>
    </source>
</evidence>
<proteinExistence type="predicted"/>
<evidence type="ECO:0000256" key="1">
    <source>
        <dbReference type="ARBA" id="ARBA00001966"/>
    </source>
</evidence>
<dbReference type="HOGENOM" id="CLU_3104929_0_0_6"/>
<dbReference type="CDD" id="cd01335">
    <property type="entry name" value="Radical_SAM"/>
    <property type="match status" value="1"/>
</dbReference>
<dbReference type="EMBL" id="CP003051">
    <property type="protein sequence ID" value="AGA89663.1"/>
    <property type="molecule type" value="Genomic_DNA"/>
</dbReference>
<dbReference type="PANTHER" id="PTHR43273">
    <property type="entry name" value="ANAEROBIC SULFATASE-MATURATING ENZYME HOMOLOG ASLB-RELATED"/>
    <property type="match status" value="1"/>
</dbReference>
<keyword evidence="8" id="KW-1185">Reference proteome</keyword>
<dbReference type="InterPro" id="IPR007197">
    <property type="entry name" value="rSAM"/>
</dbReference>
<evidence type="ECO:0000256" key="2">
    <source>
        <dbReference type="ARBA" id="ARBA00022691"/>
    </source>
</evidence>
<evidence type="ECO:0000256" key="3">
    <source>
        <dbReference type="ARBA" id="ARBA00022723"/>
    </source>
</evidence>
<dbReference type="InterPro" id="IPR013785">
    <property type="entry name" value="Aldolase_TIM"/>
</dbReference>